<evidence type="ECO:0000313" key="2">
    <source>
        <dbReference type="Proteomes" id="UP000002009"/>
    </source>
</evidence>
<sequence>MFTALTSIVPTRVALKTRTKPTHKVRSGVVAYTNWMLDGVGCSGARSDDSTLVKSKKLKNNVVHCPVKPIDLTSLCMSHDGRFEMLDALFEQYGDDIFVSNLAPMDSQHGSITMTVDGEVLPPFAKTVLKPGSKVQIGDEIYEVNRNVHAHA</sequence>
<keyword evidence="2" id="KW-1185">Reference proteome</keyword>
<evidence type="ECO:0000313" key="1">
    <source>
        <dbReference type="EMBL" id="ACO69981.1"/>
    </source>
</evidence>
<dbReference type="EMBL" id="CP001576">
    <property type="protein sequence ID" value="ACO69981.1"/>
    <property type="molecule type" value="Genomic_DNA"/>
</dbReference>
<dbReference type="OMA" id="FEMAHAM"/>
<reference evidence="1 2" key="1">
    <citation type="journal article" date="2009" name="Science">
        <title>Green evolution and dynamic adaptations revealed by genomes of the marine picoeukaryotes Micromonas.</title>
        <authorList>
            <person name="Worden A.Z."/>
            <person name="Lee J.H."/>
            <person name="Mock T."/>
            <person name="Rouze P."/>
            <person name="Simmons M.P."/>
            <person name="Aerts A.L."/>
            <person name="Allen A.E."/>
            <person name="Cuvelier M.L."/>
            <person name="Derelle E."/>
            <person name="Everett M.V."/>
            <person name="Foulon E."/>
            <person name="Grimwood J."/>
            <person name="Gundlach H."/>
            <person name="Henrissat B."/>
            <person name="Napoli C."/>
            <person name="McDonald S.M."/>
            <person name="Parker M.S."/>
            <person name="Rombauts S."/>
            <person name="Salamov A."/>
            <person name="Von Dassow P."/>
            <person name="Badger J.H."/>
            <person name="Coutinho P.M."/>
            <person name="Demir E."/>
            <person name="Dubchak I."/>
            <person name="Gentemann C."/>
            <person name="Eikrem W."/>
            <person name="Gready J.E."/>
            <person name="John U."/>
            <person name="Lanier W."/>
            <person name="Lindquist E.A."/>
            <person name="Lucas S."/>
            <person name="Mayer K.F."/>
            <person name="Moreau H."/>
            <person name="Not F."/>
            <person name="Otillar R."/>
            <person name="Panaud O."/>
            <person name="Pangilinan J."/>
            <person name="Paulsen I."/>
            <person name="Piegu B."/>
            <person name="Poliakov A."/>
            <person name="Robbens S."/>
            <person name="Schmutz J."/>
            <person name="Toulza E."/>
            <person name="Wyss T."/>
            <person name="Zelensky A."/>
            <person name="Zhou K."/>
            <person name="Armbrust E.V."/>
            <person name="Bhattacharya D."/>
            <person name="Goodenough U.W."/>
            <person name="Van de Peer Y."/>
            <person name="Grigoriev I.V."/>
        </authorList>
    </citation>
    <scope>NUCLEOTIDE SEQUENCE [LARGE SCALE GENOMIC DNA]</scope>
    <source>
        <strain evidence="2">RCC299 / NOUM17</strain>
    </source>
</reference>
<name>C1FIE6_MICCC</name>
<protein>
    <submittedName>
        <fullName evidence="1">Uncharacterized protein</fullName>
    </submittedName>
</protein>
<proteinExistence type="predicted"/>
<dbReference type="OrthoDB" id="10546673at2759"/>
<gene>
    <name evidence="1" type="ORF">MICPUN_106141</name>
</gene>
<dbReference type="InParanoid" id="C1FIE6"/>
<dbReference type="AlphaFoldDB" id="C1FIE6"/>
<accession>C1FIE6</accession>
<dbReference type="RefSeq" id="XP_002508723.1">
    <property type="nucleotide sequence ID" value="XM_002508677.1"/>
</dbReference>
<dbReference type="Proteomes" id="UP000002009">
    <property type="component" value="Chromosome 10"/>
</dbReference>
<dbReference type="GeneID" id="8246729"/>
<organism evidence="1 2">
    <name type="scientific">Micromonas commoda (strain RCC299 / NOUM17 / CCMP2709)</name>
    <name type="common">Picoplanktonic green alga</name>
    <dbReference type="NCBI Taxonomy" id="296587"/>
    <lineage>
        <taxon>Eukaryota</taxon>
        <taxon>Viridiplantae</taxon>
        <taxon>Chlorophyta</taxon>
        <taxon>Mamiellophyceae</taxon>
        <taxon>Mamiellales</taxon>
        <taxon>Mamiellaceae</taxon>
        <taxon>Micromonas</taxon>
    </lineage>
</organism>
<dbReference type="KEGG" id="mis:MICPUN_106141"/>